<dbReference type="AlphaFoldDB" id="Q2V9E4"/>
<sequence>MILIPNEIAIITMLYIRNCLLSIFWMILYDQTTLLTYMSQCISVQQILHVVSADSKISSIKHYLANLQWR</sequence>
<feature type="transmembrane region" description="Helical" evidence="1">
    <location>
        <begin position="7"/>
        <end position="28"/>
    </location>
</feature>
<keyword evidence="1" id="KW-0812">Transmembrane</keyword>
<accession>Q2V9E4</accession>
<keyword evidence="1" id="KW-1133">Transmembrane helix</keyword>
<evidence type="ECO:0000313" key="2">
    <source>
        <dbReference type="EMBL" id="ABB88982.1"/>
    </source>
</evidence>
<organism evidence="2">
    <name type="scientific">uncultured crenarchaeote</name>
    <dbReference type="NCBI Taxonomy" id="29281"/>
    <lineage>
        <taxon>Archaea</taxon>
        <taxon>Thermoproteota</taxon>
        <taxon>environmental samples</taxon>
    </lineage>
</organism>
<reference evidence="2" key="1">
    <citation type="submission" date="2005-11" db="EMBL/GenBank/DDBJ databases">
        <title>Single cell genomics - a new approach in prokaryotic microbiology.</title>
        <authorList>
            <person name="Kvist T."/>
            <person name="Ahring B."/>
            <person name="Lasken R."/>
            <person name="Westermann P."/>
        </authorList>
    </citation>
    <scope>NUCLEOTIDE SEQUENCE</scope>
</reference>
<name>Q2V9E4_9CREN</name>
<dbReference type="EMBL" id="DQ284445">
    <property type="protein sequence ID" value="ABB88982.1"/>
    <property type="molecule type" value="Genomic_DNA"/>
</dbReference>
<protein>
    <submittedName>
        <fullName evidence="2">Uncharacterized protein</fullName>
    </submittedName>
</protein>
<keyword evidence="1" id="KW-0472">Membrane</keyword>
<evidence type="ECO:0000256" key="1">
    <source>
        <dbReference type="SAM" id="Phobius"/>
    </source>
</evidence>
<proteinExistence type="predicted"/>